<evidence type="ECO:0000256" key="6">
    <source>
        <dbReference type="SAM" id="Phobius"/>
    </source>
</evidence>
<keyword evidence="5 6" id="KW-0472">Membrane</keyword>
<feature type="transmembrane region" description="Helical" evidence="6">
    <location>
        <begin position="310"/>
        <end position="333"/>
    </location>
</feature>
<evidence type="ECO:0008006" key="9">
    <source>
        <dbReference type="Google" id="ProtNLM"/>
    </source>
</evidence>
<name>A0ABQ9NQU9_9PEZI</name>
<feature type="transmembrane region" description="Helical" evidence="6">
    <location>
        <begin position="475"/>
        <end position="497"/>
    </location>
</feature>
<keyword evidence="8" id="KW-1185">Reference proteome</keyword>
<organism evidence="7 8">
    <name type="scientific">Coniosporium apollinis</name>
    <dbReference type="NCBI Taxonomy" id="61459"/>
    <lineage>
        <taxon>Eukaryota</taxon>
        <taxon>Fungi</taxon>
        <taxon>Dikarya</taxon>
        <taxon>Ascomycota</taxon>
        <taxon>Pezizomycotina</taxon>
        <taxon>Dothideomycetes</taxon>
        <taxon>Dothideomycetes incertae sedis</taxon>
        <taxon>Coniosporium</taxon>
    </lineage>
</organism>
<dbReference type="PIRSF" id="PIRSF006060">
    <property type="entry name" value="AA_transporter"/>
    <property type="match status" value="1"/>
</dbReference>
<dbReference type="Pfam" id="PF13520">
    <property type="entry name" value="AA_permease_2"/>
    <property type="match status" value="1"/>
</dbReference>
<dbReference type="EMBL" id="JAPDRL010000039">
    <property type="protein sequence ID" value="KAJ9664061.1"/>
    <property type="molecule type" value="Genomic_DNA"/>
</dbReference>
<keyword evidence="3 6" id="KW-0812">Transmembrane</keyword>
<evidence type="ECO:0000256" key="2">
    <source>
        <dbReference type="ARBA" id="ARBA00022448"/>
    </source>
</evidence>
<evidence type="ECO:0000256" key="5">
    <source>
        <dbReference type="ARBA" id="ARBA00023136"/>
    </source>
</evidence>
<dbReference type="InterPro" id="IPR004840">
    <property type="entry name" value="Amino_acid_permease_CS"/>
</dbReference>
<feature type="transmembrane region" description="Helical" evidence="6">
    <location>
        <begin position="509"/>
        <end position="531"/>
    </location>
</feature>
<dbReference type="PANTHER" id="PTHR45649">
    <property type="entry name" value="AMINO-ACID PERMEASE BAT1"/>
    <property type="match status" value="1"/>
</dbReference>
<feature type="transmembrane region" description="Helical" evidence="6">
    <location>
        <begin position="99"/>
        <end position="125"/>
    </location>
</feature>
<feature type="transmembrane region" description="Helical" evidence="6">
    <location>
        <begin position="231"/>
        <end position="250"/>
    </location>
</feature>
<dbReference type="PROSITE" id="PS00218">
    <property type="entry name" value="AMINO_ACID_PERMEASE_1"/>
    <property type="match status" value="1"/>
</dbReference>
<evidence type="ECO:0000313" key="8">
    <source>
        <dbReference type="Proteomes" id="UP001172684"/>
    </source>
</evidence>
<evidence type="ECO:0000256" key="4">
    <source>
        <dbReference type="ARBA" id="ARBA00022989"/>
    </source>
</evidence>
<dbReference type="Gene3D" id="1.20.1740.10">
    <property type="entry name" value="Amino acid/polyamine transporter I"/>
    <property type="match status" value="1"/>
</dbReference>
<feature type="transmembrane region" description="Helical" evidence="6">
    <location>
        <begin position="412"/>
        <end position="434"/>
    </location>
</feature>
<feature type="transmembrane region" description="Helical" evidence="6">
    <location>
        <begin position="440"/>
        <end position="463"/>
    </location>
</feature>
<accession>A0ABQ9NQU9</accession>
<protein>
    <recommendedName>
        <fullName evidence="9">Amino acid permease</fullName>
    </recommendedName>
</protein>
<evidence type="ECO:0000313" key="7">
    <source>
        <dbReference type="EMBL" id="KAJ9664061.1"/>
    </source>
</evidence>
<evidence type="ECO:0000256" key="3">
    <source>
        <dbReference type="ARBA" id="ARBA00022692"/>
    </source>
</evidence>
<dbReference type="PANTHER" id="PTHR45649:SF23">
    <property type="entry name" value="TRANSPORTER, PUTATIVE (EUROFUNG)-RELATED"/>
    <property type="match status" value="1"/>
</dbReference>
<feature type="transmembrane region" description="Helical" evidence="6">
    <location>
        <begin position="363"/>
        <end position="391"/>
    </location>
</feature>
<feature type="transmembrane region" description="Helical" evidence="6">
    <location>
        <begin position="146"/>
        <end position="166"/>
    </location>
</feature>
<comment type="subcellular location">
    <subcellularLocation>
        <location evidence="1">Membrane</location>
        <topology evidence="1">Multi-pass membrane protein</topology>
    </subcellularLocation>
</comment>
<keyword evidence="4 6" id="KW-1133">Transmembrane helix</keyword>
<feature type="transmembrane region" description="Helical" evidence="6">
    <location>
        <begin position="70"/>
        <end position="93"/>
    </location>
</feature>
<evidence type="ECO:0000256" key="1">
    <source>
        <dbReference type="ARBA" id="ARBA00004141"/>
    </source>
</evidence>
<feature type="transmembrane region" description="Helical" evidence="6">
    <location>
        <begin position="197"/>
        <end position="219"/>
    </location>
</feature>
<comment type="caution">
    <text evidence="7">The sequence shown here is derived from an EMBL/GenBank/DDBJ whole genome shotgun (WGS) entry which is preliminary data.</text>
</comment>
<sequence length="562" mass="60612">MAPIASTAHRTGHADFEADAIHRRRSSRLASLGFDRDRGLENVETGSADALLEAMGYQPELVRSRSTLQVAFMSFVLASIPYGLATTFFYPLVGGGPVTIIWGWLAVSIIIFCVAVSLGEITSVYPTAGGVYYQTFMLAPPSVRRIASWICGWAFVVGNITITLAVNFGTTLFLIACINIFESEPGVGIFQAETYQVYLIFLGITLLCNAVSSLGNRWLPILDVADIQTFAIFWTFVGVIAIIVTTLVLARNGRRSADYVFTHFEPNSGWTPGWSFCVGLLHAAYATSSTGMVISMCEEVQQPSTQVPKAIVGTVILNTLAGLLFLIPLVFVLPDVLELIALPSGQPIPTIIKLAVGNSGGAFALLIPLLVLAIFCGIGCTTAASRCTWAFARDGAIPGSKWWKQVNHKLDVPLNAMMLSMAVQILLGLIYFGSVAAFNAFSGVGVICLTVSYATPIAVSLLGGRKHIKDGHFNWGVVGMVCNIVAICWSLLVIPLFCMPSYIPVTLSTMNYASVVFVAFVIISSAWYFIWGHKNYQGPPLTTVGEIPPNPVAMPHEDPKTF</sequence>
<proteinExistence type="predicted"/>
<reference evidence="7" key="1">
    <citation type="submission" date="2022-10" db="EMBL/GenBank/DDBJ databases">
        <title>Culturing micro-colonial fungi from biological soil crusts in the Mojave desert and describing Neophaeococcomyces mojavensis, and introducing the new genera and species Taxawa tesnikishii.</title>
        <authorList>
            <person name="Kurbessoian T."/>
            <person name="Stajich J.E."/>
        </authorList>
    </citation>
    <scope>NUCLEOTIDE SEQUENCE</scope>
    <source>
        <strain evidence="7">TK_1</strain>
    </source>
</reference>
<dbReference type="InterPro" id="IPR002293">
    <property type="entry name" value="AA/rel_permease1"/>
</dbReference>
<keyword evidence="2" id="KW-0813">Transport</keyword>
<dbReference type="Proteomes" id="UP001172684">
    <property type="component" value="Unassembled WGS sequence"/>
</dbReference>
<gene>
    <name evidence="7" type="ORF">H2201_005301</name>
</gene>